<accession>A0AAV0ZSS1</accession>
<evidence type="ECO:0000313" key="3">
    <source>
        <dbReference type="Proteomes" id="UP001157006"/>
    </source>
</evidence>
<proteinExistence type="predicted"/>
<evidence type="ECO:0000313" key="2">
    <source>
        <dbReference type="EMBL" id="CAI8601541.1"/>
    </source>
</evidence>
<reference evidence="2 3" key="1">
    <citation type="submission" date="2023-01" db="EMBL/GenBank/DDBJ databases">
        <authorList>
            <person name="Kreplak J."/>
        </authorList>
    </citation>
    <scope>NUCLEOTIDE SEQUENCE [LARGE SCALE GENOMIC DNA]</scope>
</reference>
<evidence type="ECO:0000256" key="1">
    <source>
        <dbReference type="SAM" id="MobiDB-lite"/>
    </source>
</evidence>
<protein>
    <submittedName>
        <fullName evidence="2">Uncharacterized protein</fullName>
    </submittedName>
</protein>
<dbReference type="Proteomes" id="UP001157006">
    <property type="component" value="Chromosome 2"/>
</dbReference>
<keyword evidence="3" id="KW-1185">Reference proteome</keyword>
<dbReference type="AlphaFoldDB" id="A0AAV0ZSS1"/>
<sequence>MHLNFNPPSSMPPQDPTNLESDRKNYPRNSTGANMDEIPPFHTEQQHRRRSTVEISMIQPSPLQIWRQLQSPVRNHHDSALIRKVIVR</sequence>
<feature type="region of interest" description="Disordered" evidence="1">
    <location>
        <begin position="1"/>
        <end position="52"/>
    </location>
</feature>
<gene>
    <name evidence="2" type="ORF">VFH_II277160</name>
</gene>
<dbReference type="EMBL" id="OX451737">
    <property type="protein sequence ID" value="CAI8601541.1"/>
    <property type="molecule type" value="Genomic_DNA"/>
</dbReference>
<name>A0AAV0ZSS1_VICFA</name>
<organism evidence="2 3">
    <name type="scientific">Vicia faba</name>
    <name type="common">Broad bean</name>
    <name type="synonym">Faba vulgaris</name>
    <dbReference type="NCBI Taxonomy" id="3906"/>
    <lineage>
        <taxon>Eukaryota</taxon>
        <taxon>Viridiplantae</taxon>
        <taxon>Streptophyta</taxon>
        <taxon>Embryophyta</taxon>
        <taxon>Tracheophyta</taxon>
        <taxon>Spermatophyta</taxon>
        <taxon>Magnoliopsida</taxon>
        <taxon>eudicotyledons</taxon>
        <taxon>Gunneridae</taxon>
        <taxon>Pentapetalae</taxon>
        <taxon>rosids</taxon>
        <taxon>fabids</taxon>
        <taxon>Fabales</taxon>
        <taxon>Fabaceae</taxon>
        <taxon>Papilionoideae</taxon>
        <taxon>50 kb inversion clade</taxon>
        <taxon>NPAAA clade</taxon>
        <taxon>Hologalegina</taxon>
        <taxon>IRL clade</taxon>
        <taxon>Fabeae</taxon>
        <taxon>Vicia</taxon>
    </lineage>
</organism>